<organism evidence="1 2">
    <name type="scientific">Chryseobacterium candidae</name>
    <dbReference type="NCBI Taxonomy" id="1978493"/>
    <lineage>
        <taxon>Bacteria</taxon>
        <taxon>Pseudomonadati</taxon>
        <taxon>Bacteroidota</taxon>
        <taxon>Flavobacteriia</taxon>
        <taxon>Flavobacteriales</taxon>
        <taxon>Weeksellaceae</taxon>
        <taxon>Chryseobacterium group</taxon>
        <taxon>Chryseobacterium</taxon>
    </lineage>
</organism>
<protein>
    <recommendedName>
        <fullName evidence="3">DUF1828 domain-containing protein</fullName>
    </recommendedName>
</protein>
<evidence type="ECO:0000313" key="1">
    <source>
        <dbReference type="EMBL" id="THV56524.1"/>
    </source>
</evidence>
<evidence type="ECO:0000313" key="2">
    <source>
        <dbReference type="Proteomes" id="UP000306038"/>
    </source>
</evidence>
<name>A0ABY2R2G0_9FLAO</name>
<comment type="caution">
    <text evidence="1">The sequence shown here is derived from an EMBL/GenBank/DDBJ whole genome shotgun (WGS) entry which is preliminary data.</text>
</comment>
<reference evidence="1 2" key="1">
    <citation type="submission" date="2019-01" db="EMBL/GenBank/DDBJ databases">
        <authorList>
            <person name="B I."/>
            <person name="Ch S."/>
            <person name="Ch V.R."/>
        </authorList>
    </citation>
    <scope>NUCLEOTIDE SEQUENCE [LARGE SCALE GENOMIC DNA]</scope>
    <source>
        <strain evidence="1 2">JC507</strain>
    </source>
</reference>
<evidence type="ECO:0008006" key="3">
    <source>
        <dbReference type="Google" id="ProtNLM"/>
    </source>
</evidence>
<dbReference type="RefSeq" id="WP_136522902.1">
    <property type="nucleotide sequence ID" value="NZ_SDLV01000047.1"/>
</dbReference>
<accession>A0ABY2R2G0</accession>
<sequence length="140" mass="16228">MENKMYVPKDYFSISIVEKVMKEFSWPAEYILEEDADGVSIIFPKSEIYIENGYENDVSFTLLSFNGRDCNIDESTALEKIVQDYGKKANVFKELGLRDNTSVYASPEATEDNIWDTIKIIHVYFQDFIIGKEKRLNSLL</sequence>
<dbReference type="Proteomes" id="UP000306038">
    <property type="component" value="Unassembled WGS sequence"/>
</dbReference>
<proteinExistence type="predicted"/>
<gene>
    <name evidence="1" type="ORF">EK417_17555</name>
</gene>
<dbReference type="EMBL" id="SDLV01000047">
    <property type="protein sequence ID" value="THV56524.1"/>
    <property type="molecule type" value="Genomic_DNA"/>
</dbReference>
<keyword evidence="2" id="KW-1185">Reference proteome</keyword>